<reference evidence="1" key="1">
    <citation type="submission" date="2023-03" db="EMBL/GenBank/DDBJ databases">
        <title>Massive genome expansion in bonnet fungi (Mycena s.s.) driven by repeated elements and novel gene families across ecological guilds.</title>
        <authorList>
            <consortium name="Lawrence Berkeley National Laboratory"/>
            <person name="Harder C.B."/>
            <person name="Miyauchi S."/>
            <person name="Viragh M."/>
            <person name="Kuo A."/>
            <person name="Thoen E."/>
            <person name="Andreopoulos B."/>
            <person name="Lu D."/>
            <person name="Skrede I."/>
            <person name="Drula E."/>
            <person name="Henrissat B."/>
            <person name="Morin E."/>
            <person name="Kohler A."/>
            <person name="Barry K."/>
            <person name="LaButti K."/>
            <person name="Morin E."/>
            <person name="Salamov A."/>
            <person name="Lipzen A."/>
            <person name="Mereny Z."/>
            <person name="Hegedus B."/>
            <person name="Baldrian P."/>
            <person name="Stursova M."/>
            <person name="Weitz H."/>
            <person name="Taylor A."/>
            <person name="Grigoriev I.V."/>
            <person name="Nagy L.G."/>
            <person name="Martin F."/>
            <person name="Kauserud H."/>
        </authorList>
    </citation>
    <scope>NUCLEOTIDE SEQUENCE</scope>
    <source>
        <strain evidence="1">CBHHK067</strain>
    </source>
</reference>
<organism evidence="1 2">
    <name type="scientific">Mycena rosella</name>
    <name type="common">Pink bonnet</name>
    <name type="synonym">Agaricus rosellus</name>
    <dbReference type="NCBI Taxonomy" id="1033263"/>
    <lineage>
        <taxon>Eukaryota</taxon>
        <taxon>Fungi</taxon>
        <taxon>Dikarya</taxon>
        <taxon>Basidiomycota</taxon>
        <taxon>Agaricomycotina</taxon>
        <taxon>Agaricomycetes</taxon>
        <taxon>Agaricomycetidae</taxon>
        <taxon>Agaricales</taxon>
        <taxon>Marasmiineae</taxon>
        <taxon>Mycenaceae</taxon>
        <taxon>Mycena</taxon>
    </lineage>
</organism>
<name>A0AAD7MAV6_MYCRO</name>
<dbReference type="EMBL" id="JARKIE010000003">
    <property type="protein sequence ID" value="KAJ7708769.1"/>
    <property type="molecule type" value="Genomic_DNA"/>
</dbReference>
<protein>
    <submittedName>
        <fullName evidence="1">Uncharacterized protein</fullName>
    </submittedName>
</protein>
<comment type="caution">
    <text evidence="1">The sequence shown here is derived from an EMBL/GenBank/DDBJ whole genome shotgun (WGS) entry which is preliminary data.</text>
</comment>
<sequence>MVMSTKYWNRVDQLICICKSLVDAIGNLESRDTNLADCCQKQNLSADVQDSAEDSKVLGVEQEAAGVLIKDLQLYQANKGVFARSAADARVWWESLPISGDVRPLKTLAIVLFSVVPHAVEVEHLFSGLSGIQGAISSPFVVENITDDIDVRGIEDLTAEEIQAEFDNWEAELAAECAAQELLPMNRELPEVPLVYDLDELEHIYSGTVSLAASDDNVTIHMQGDRKVWDLAALLQAKGVTTSQKITFLCSASSAEPWQLPFFLAHWQTRRKIVLPQSLDPGQAADGHILAPPSACQSIP</sequence>
<proteinExistence type="predicted"/>
<accession>A0AAD7MAV6</accession>
<dbReference type="AlphaFoldDB" id="A0AAD7MAV6"/>
<dbReference type="Proteomes" id="UP001221757">
    <property type="component" value="Unassembled WGS sequence"/>
</dbReference>
<evidence type="ECO:0000313" key="1">
    <source>
        <dbReference type="EMBL" id="KAJ7708769.1"/>
    </source>
</evidence>
<evidence type="ECO:0000313" key="2">
    <source>
        <dbReference type="Proteomes" id="UP001221757"/>
    </source>
</evidence>
<gene>
    <name evidence="1" type="ORF">B0H17DRAFT_1124578</name>
</gene>
<keyword evidence="2" id="KW-1185">Reference proteome</keyword>